<dbReference type="RefSeq" id="WP_106874665.1">
    <property type="nucleotide sequence ID" value="NZ_CP027845.1"/>
</dbReference>
<name>A0A2P1P979_9RICK</name>
<dbReference type="SMART" id="SM00248">
    <property type="entry name" value="ANK"/>
    <property type="match status" value="3"/>
</dbReference>
<dbReference type="PROSITE" id="PS50297">
    <property type="entry name" value="ANK_REP_REGION"/>
    <property type="match status" value="1"/>
</dbReference>
<dbReference type="PROSITE" id="PS50088">
    <property type="entry name" value="ANK_REPEAT"/>
    <property type="match status" value="1"/>
</dbReference>
<organism evidence="2 3">
    <name type="scientific">Candidatus Phycorickettsia trachydisci</name>
    <dbReference type="NCBI Taxonomy" id="2115978"/>
    <lineage>
        <taxon>Bacteria</taxon>
        <taxon>Pseudomonadati</taxon>
        <taxon>Pseudomonadota</taxon>
        <taxon>Alphaproteobacteria</taxon>
        <taxon>Rickettsiales</taxon>
        <taxon>Rickettsiaceae</taxon>
        <taxon>Candidatus Phycorickettsia</taxon>
    </lineage>
</organism>
<evidence type="ECO:0000256" key="1">
    <source>
        <dbReference type="PROSITE-ProRule" id="PRU00023"/>
    </source>
</evidence>
<keyword evidence="1" id="KW-0040">ANK repeat</keyword>
<proteinExistence type="predicted"/>
<dbReference type="Proteomes" id="UP000241762">
    <property type="component" value="Chromosome"/>
</dbReference>
<dbReference type="AlphaFoldDB" id="A0A2P1P979"/>
<accession>A0A2P1P979</accession>
<feature type="repeat" description="ANK" evidence="1">
    <location>
        <begin position="144"/>
        <end position="176"/>
    </location>
</feature>
<dbReference type="PANTHER" id="PTHR24118">
    <property type="entry name" value="POTE ANKYRIN DOMAIN"/>
    <property type="match status" value="1"/>
</dbReference>
<reference evidence="2 3" key="1">
    <citation type="submission" date="2018-03" db="EMBL/GenBank/DDBJ databases">
        <title>A gene transfer event suggests a long-term partnership between eustigmatophyte algae and a novel lineage of endosymbiotic bacteria.</title>
        <authorList>
            <person name="Yurchenko T."/>
            <person name="Sevcikova T."/>
            <person name="Pribyl P."/>
            <person name="El Karkouri K."/>
            <person name="Klimes V."/>
            <person name="Amaral R."/>
            <person name="Zbrankova V."/>
            <person name="Kim E."/>
            <person name="Raoult D."/>
            <person name="Santos L.M.A."/>
            <person name="Elias M."/>
        </authorList>
    </citation>
    <scope>NUCLEOTIDE SEQUENCE [LARGE SCALE GENOMIC DNA]</scope>
    <source>
        <strain evidence="2">CCALA 838</strain>
    </source>
</reference>
<keyword evidence="3" id="KW-1185">Reference proteome</keyword>
<gene>
    <name evidence="2" type="ORF">phytr_8910</name>
</gene>
<evidence type="ECO:0000313" key="2">
    <source>
        <dbReference type="EMBL" id="AVP87821.1"/>
    </source>
</evidence>
<sequence>MLTKLLSLINAINAQINASAMELQLNVAKTLPIPAVEYGEWNPFMLYCRYKNRDNIRNKFSKEINSAIEEVIKEGIDLTSSDLTNKILKLIDEGFIGSNNLLHFKETDFSTKGSSLMTAIRSQNKKAIDQFLANGADLNFKSKSGSTPLHRAVEAGNIEMINYLLAKNVDLNTVNEHGCRPLYDIFIENTQTLIGKSDEKKLEILSLFTKAGVNFNLDSIGGTLFESLLTLTDPEIESYDDPSTKFKAALIVLGSKQDINLTENLIKFFTNKNNINELFSQVGYDKEKVITGCKLYKALMQSNNDVQEVLENILALTKHQFELIKKDLDDIDLKILTSSITKLEIDEISELHGILTDLGLQDFDVDGNICMSETTSILPDLMTGEEMTELSTI</sequence>
<dbReference type="KEGG" id="ptc:phytr_8910"/>
<dbReference type="SUPFAM" id="SSF48403">
    <property type="entry name" value="Ankyrin repeat"/>
    <property type="match status" value="1"/>
</dbReference>
<protein>
    <submittedName>
        <fullName evidence="2">Uncharacterized protein</fullName>
    </submittedName>
</protein>
<dbReference type="OrthoDB" id="7390289at2"/>
<dbReference type="PANTHER" id="PTHR24118:SF99">
    <property type="entry name" value="POTE ANKYRIN DOMAIN FAMILY MEMBER 3C-RELATED"/>
    <property type="match status" value="1"/>
</dbReference>
<dbReference type="InterPro" id="IPR002110">
    <property type="entry name" value="Ankyrin_rpt"/>
</dbReference>
<dbReference type="InterPro" id="IPR036770">
    <property type="entry name" value="Ankyrin_rpt-contain_sf"/>
</dbReference>
<dbReference type="EMBL" id="CP027845">
    <property type="protein sequence ID" value="AVP87821.1"/>
    <property type="molecule type" value="Genomic_DNA"/>
</dbReference>
<dbReference type="Gene3D" id="1.25.40.20">
    <property type="entry name" value="Ankyrin repeat-containing domain"/>
    <property type="match status" value="1"/>
</dbReference>
<evidence type="ECO:0000313" key="3">
    <source>
        <dbReference type="Proteomes" id="UP000241762"/>
    </source>
</evidence>
<dbReference type="Pfam" id="PF12796">
    <property type="entry name" value="Ank_2"/>
    <property type="match status" value="1"/>
</dbReference>